<evidence type="ECO:0000259" key="1">
    <source>
        <dbReference type="Pfam" id="PF00293"/>
    </source>
</evidence>
<dbReference type="KEGG" id="mtun:MTUNDRAET4_0965"/>
<protein>
    <submittedName>
        <fullName evidence="2">NUDIX hydrolase</fullName>
    </submittedName>
</protein>
<dbReference type="OrthoDB" id="9806849at2"/>
<dbReference type="GO" id="GO:0016787">
    <property type="term" value="F:hydrolase activity"/>
    <property type="evidence" value="ECO:0007669"/>
    <property type="project" value="UniProtKB-KW"/>
</dbReference>
<keyword evidence="2" id="KW-0378">Hydrolase</keyword>
<dbReference type="SUPFAM" id="SSF55811">
    <property type="entry name" value="Nudix"/>
    <property type="match status" value="1"/>
</dbReference>
<name>A0A4U8Z0G1_METTU</name>
<dbReference type="AlphaFoldDB" id="A0A4U8Z0G1"/>
<dbReference type="InterPro" id="IPR015797">
    <property type="entry name" value="NUDIX_hydrolase-like_dom_sf"/>
</dbReference>
<dbReference type="Gene3D" id="3.90.79.10">
    <property type="entry name" value="Nucleoside Triphosphate Pyrophosphohydrolase"/>
    <property type="match status" value="1"/>
</dbReference>
<dbReference type="RefSeq" id="WP_134487430.1">
    <property type="nucleotide sequence ID" value="NZ_CP139089.1"/>
</dbReference>
<reference evidence="2 3" key="1">
    <citation type="submission" date="2019-03" db="EMBL/GenBank/DDBJ databases">
        <authorList>
            <person name="Kox A.R. M."/>
        </authorList>
    </citation>
    <scope>NUCLEOTIDE SEQUENCE [LARGE SCALE GENOMIC DNA]</scope>
    <source>
        <strain evidence="2">MTUNDRAET4 annotated genome</strain>
    </source>
</reference>
<evidence type="ECO:0000313" key="3">
    <source>
        <dbReference type="Proteomes" id="UP000294360"/>
    </source>
</evidence>
<gene>
    <name evidence="2" type="ORF">MTUNDRAET4_0965</name>
</gene>
<sequence>MNSDGARIEDIEDIAIEVRERLWPFAIDESEAIDRHWDKLRAKNPRLFNGRVFLNFERREETVGVRRTLRGAAAAVDYKAFLAWRDFGFPDSNVRNCFAMAALRSADGAFLLGRMNDLTANSGKIYFPAGTPDPSDVRDGALDLEGSVSRELLEETGLGADEVDFAPGWTVVFEGPRIACMKLTRSRLRAAEIEARFQAFIALQAEPELVALHPVFSVCDLDEERMPDFTLRYLRHALERYRAS</sequence>
<organism evidence="2 3">
    <name type="scientific">Methylocella tundrae</name>
    <dbReference type="NCBI Taxonomy" id="227605"/>
    <lineage>
        <taxon>Bacteria</taxon>
        <taxon>Pseudomonadati</taxon>
        <taxon>Pseudomonadota</taxon>
        <taxon>Alphaproteobacteria</taxon>
        <taxon>Hyphomicrobiales</taxon>
        <taxon>Beijerinckiaceae</taxon>
        <taxon>Methylocella</taxon>
    </lineage>
</organism>
<evidence type="ECO:0000313" key="2">
    <source>
        <dbReference type="EMBL" id="VFU07858.1"/>
    </source>
</evidence>
<proteinExistence type="predicted"/>
<dbReference type="EMBL" id="LR536450">
    <property type="protein sequence ID" value="VFU07858.1"/>
    <property type="molecule type" value="Genomic_DNA"/>
</dbReference>
<dbReference type="Pfam" id="PF00293">
    <property type="entry name" value="NUDIX"/>
    <property type="match status" value="1"/>
</dbReference>
<dbReference type="CDD" id="cd02883">
    <property type="entry name" value="NUDIX_Hydrolase"/>
    <property type="match status" value="1"/>
</dbReference>
<accession>A0A4U8Z0G1</accession>
<dbReference type="InterPro" id="IPR000086">
    <property type="entry name" value="NUDIX_hydrolase_dom"/>
</dbReference>
<dbReference type="Proteomes" id="UP000294360">
    <property type="component" value="Chromosome"/>
</dbReference>
<feature type="domain" description="Nudix hydrolase" evidence="1">
    <location>
        <begin position="101"/>
        <end position="218"/>
    </location>
</feature>